<dbReference type="Proteomes" id="UP000604341">
    <property type="component" value="Unassembled WGS sequence"/>
</dbReference>
<dbReference type="SUPFAM" id="SSF46689">
    <property type="entry name" value="Homeodomain-like"/>
    <property type="match status" value="1"/>
</dbReference>
<feature type="domain" description="HTH tetR-type" evidence="3">
    <location>
        <begin position="9"/>
        <end position="70"/>
    </location>
</feature>
<keyword evidence="1 2" id="KW-0238">DNA-binding</keyword>
<keyword evidence="5" id="KW-1185">Reference proteome</keyword>
<evidence type="ECO:0000313" key="4">
    <source>
        <dbReference type="EMBL" id="GGK87860.1"/>
    </source>
</evidence>
<gene>
    <name evidence="4" type="ORF">GCM10010844_02990</name>
</gene>
<dbReference type="PROSITE" id="PS50977">
    <property type="entry name" value="HTH_TETR_2"/>
    <property type="match status" value="1"/>
</dbReference>
<name>A0ABQ2FFA9_9DEIO</name>
<accession>A0ABQ2FFA9</accession>
<dbReference type="InterPro" id="IPR050624">
    <property type="entry name" value="HTH-type_Tx_Regulator"/>
</dbReference>
<comment type="caution">
    <text evidence="4">The sequence shown here is derived from an EMBL/GenBank/DDBJ whole genome shotgun (WGS) entry which is preliminary data.</text>
</comment>
<reference evidence="5" key="1">
    <citation type="journal article" date="2019" name="Int. J. Syst. Evol. Microbiol.">
        <title>The Global Catalogue of Microorganisms (GCM) 10K type strain sequencing project: providing services to taxonomists for standard genome sequencing and annotation.</title>
        <authorList>
            <consortium name="The Broad Institute Genomics Platform"/>
            <consortium name="The Broad Institute Genome Sequencing Center for Infectious Disease"/>
            <person name="Wu L."/>
            <person name="Ma J."/>
        </authorList>
    </citation>
    <scope>NUCLEOTIDE SEQUENCE [LARGE SCALE GENOMIC DNA]</scope>
    <source>
        <strain evidence="5">JCM 19173</strain>
    </source>
</reference>
<dbReference type="PANTHER" id="PTHR43479:SF7">
    <property type="entry name" value="TETR-FAMILY TRANSCRIPTIONAL REGULATOR"/>
    <property type="match status" value="1"/>
</dbReference>
<feature type="DNA-binding region" description="H-T-H motif" evidence="2">
    <location>
        <begin position="33"/>
        <end position="52"/>
    </location>
</feature>
<protein>
    <submittedName>
        <fullName evidence="4">TetR family transcriptional regulator</fullName>
    </submittedName>
</protein>
<dbReference type="Pfam" id="PF00440">
    <property type="entry name" value="TetR_N"/>
    <property type="match status" value="1"/>
</dbReference>
<dbReference type="InterPro" id="IPR009057">
    <property type="entry name" value="Homeodomain-like_sf"/>
</dbReference>
<dbReference type="InterPro" id="IPR001647">
    <property type="entry name" value="HTH_TetR"/>
</dbReference>
<evidence type="ECO:0000256" key="2">
    <source>
        <dbReference type="PROSITE-ProRule" id="PRU00335"/>
    </source>
</evidence>
<organism evidence="4 5">
    <name type="scientific">Deinococcus radiotolerans</name>
    <dbReference type="NCBI Taxonomy" id="1309407"/>
    <lineage>
        <taxon>Bacteria</taxon>
        <taxon>Thermotogati</taxon>
        <taxon>Deinococcota</taxon>
        <taxon>Deinococci</taxon>
        <taxon>Deinococcales</taxon>
        <taxon>Deinococcaceae</taxon>
        <taxon>Deinococcus</taxon>
    </lineage>
</organism>
<dbReference type="RefSeq" id="WP_189067197.1">
    <property type="nucleotide sequence ID" value="NZ_BMPE01000001.1"/>
</dbReference>
<proteinExistence type="predicted"/>
<dbReference type="Gene3D" id="1.10.357.10">
    <property type="entry name" value="Tetracycline Repressor, domain 2"/>
    <property type="match status" value="1"/>
</dbReference>
<evidence type="ECO:0000313" key="5">
    <source>
        <dbReference type="Proteomes" id="UP000604341"/>
    </source>
</evidence>
<evidence type="ECO:0000259" key="3">
    <source>
        <dbReference type="PROSITE" id="PS50977"/>
    </source>
</evidence>
<dbReference type="EMBL" id="BMPE01000001">
    <property type="protein sequence ID" value="GGK87860.1"/>
    <property type="molecule type" value="Genomic_DNA"/>
</dbReference>
<sequence length="184" mass="20673">MASRNRSVRRTKAALQSALVDLLLEHRSLQTVTVQAICDRADISRSTFYLHFENKDDVLSSYLLQAVGRVHEALRAWTGPEDSRWTVYFAHIAHIAPVLSSLSPTGGPHAILSRYEQQFAVIMQDLVVPGRVAVTDATVSYQAHYFSGGLLSLTWWWVEEDRCATPAQEMSRRYHALCSGQLCP</sequence>
<dbReference type="PANTHER" id="PTHR43479">
    <property type="entry name" value="ACREF/ENVCD OPERON REPRESSOR-RELATED"/>
    <property type="match status" value="1"/>
</dbReference>
<evidence type="ECO:0000256" key="1">
    <source>
        <dbReference type="ARBA" id="ARBA00023125"/>
    </source>
</evidence>